<dbReference type="SUPFAM" id="SSF140459">
    <property type="entry name" value="PE/PPE dimer-like"/>
    <property type="match status" value="1"/>
</dbReference>
<dbReference type="Gene3D" id="1.10.287.850">
    <property type="entry name" value="HP0062-like domain"/>
    <property type="match status" value="1"/>
</dbReference>
<reference evidence="3 4" key="1">
    <citation type="submission" date="2016-01" db="EMBL/GenBank/DDBJ databases">
        <title>The new phylogeny of the genus Mycobacterium.</title>
        <authorList>
            <person name="Tarcisio F."/>
            <person name="Conor M."/>
            <person name="Antonella G."/>
            <person name="Elisabetta G."/>
            <person name="Giulia F.S."/>
            <person name="Sara T."/>
            <person name="Anna F."/>
            <person name="Clotilde B."/>
            <person name="Roberto B."/>
            <person name="Veronica D.S."/>
            <person name="Fabio R."/>
            <person name="Monica P."/>
            <person name="Olivier J."/>
            <person name="Enrico T."/>
            <person name="Nicola S."/>
        </authorList>
    </citation>
    <scope>NUCLEOTIDE SEQUENCE [LARGE SCALE GENOMIC DNA]</scope>
    <source>
        <strain evidence="3 4">DSM 44572</strain>
    </source>
</reference>
<protein>
    <submittedName>
        <fullName evidence="3">PE family protein</fullName>
    </submittedName>
</protein>
<accession>A0A1X1ZYD7</accession>
<evidence type="ECO:0000313" key="3">
    <source>
        <dbReference type="EMBL" id="ORW31441.1"/>
    </source>
</evidence>
<dbReference type="InterPro" id="IPR038332">
    <property type="entry name" value="PPE_sf"/>
</dbReference>
<dbReference type="AlphaFoldDB" id="A0A1X1ZYD7"/>
<name>A0A1X1ZYD7_9MYCO</name>
<evidence type="ECO:0000259" key="2">
    <source>
        <dbReference type="Pfam" id="PF12484"/>
    </source>
</evidence>
<evidence type="ECO:0000259" key="1">
    <source>
        <dbReference type="Pfam" id="PF00934"/>
    </source>
</evidence>
<comment type="caution">
    <text evidence="3">The sequence shown here is derived from an EMBL/GenBank/DDBJ whole genome shotgun (WGS) entry which is preliminary data.</text>
</comment>
<dbReference type="Pfam" id="PF00934">
    <property type="entry name" value="PE"/>
    <property type="match status" value="1"/>
</dbReference>
<dbReference type="EMBL" id="LQPJ01000029">
    <property type="protein sequence ID" value="ORW31441.1"/>
    <property type="molecule type" value="Genomic_DNA"/>
</dbReference>
<proteinExistence type="predicted"/>
<dbReference type="RefSeq" id="WP_085076626.1">
    <property type="nucleotide sequence ID" value="NZ_LQPJ01000029.1"/>
</dbReference>
<feature type="domain" description="PPE family C-terminal" evidence="2">
    <location>
        <begin position="195"/>
        <end position="275"/>
    </location>
</feature>
<evidence type="ECO:0000313" key="4">
    <source>
        <dbReference type="Proteomes" id="UP000193529"/>
    </source>
</evidence>
<dbReference type="STRING" id="153971.AWC19_25535"/>
<dbReference type="InterPro" id="IPR022171">
    <property type="entry name" value="PPE_C"/>
</dbReference>
<feature type="domain" description="PE" evidence="1">
    <location>
        <begin position="4"/>
        <end position="94"/>
    </location>
</feature>
<keyword evidence="4" id="KW-1185">Reference proteome</keyword>
<dbReference type="OrthoDB" id="4764762at2"/>
<dbReference type="InterPro" id="IPR000084">
    <property type="entry name" value="PE-PGRS_N"/>
</dbReference>
<organism evidence="3 4">
    <name type="scientific">Mycobacterium palustre</name>
    <dbReference type="NCBI Taxonomy" id="153971"/>
    <lineage>
        <taxon>Bacteria</taxon>
        <taxon>Bacillati</taxon>
        <taxon>Actinomycetota</taxon>
        <taxon>Actinomycetes</taxon>
        <taxon>Mycobacteriales</taxon>
        <taxon>Mycobacteriaceae</taxon>
        <taxon>Mycobacterium</taxon>
        <taxon>Mycobacterium simiae complex</taxon>
    </lineage>
</organism>
<gene>
    <name evidence="3" type="ORF">AWC19_25535</name>
</gene>
<dbReference type="Pfam" id="PF12484">
    <property type="entry name" value="PPE-SVP"/>
    <property type="match status" value="1"/>
</dbReference>
<dbReference type="Proteomes" id="UP000193529">
    <property type="component" value="Unassembled WGS sequence"/>
</dbReference>
<sequence length="278" mass="26553">MSFLTTIPEELLAAAAQLEGIGNSLTAQNAGAAAPTTAIAPAAADQVSTLQAAIFSTYGTIYQQIAAEAQAIQQQFVSTLGLSSGTYSQTEAANVAAATPVDNFISQLSSLFGGPLGSTNGEVTSLSGNLANVFNIGGGNWASAASNLLGMTGGGLLPAAASDTGDAAAAAGAADAVSVTTPAGGVGVAGAMPVGGLGQATMVGKLSVPPSWAGGVTPAASSATAVETVGWTAAAPQAGPGTVIPGLPGVGAVARNSAGFGAPRYGVKPIVMPKPTAV</sequence>